<dbReference type="Pfam" id="PF03466">
    <property type="entry name" value="LysR_substrate"/>
    <property type="match status" value="1"/>
</dbReference>
<evidence type="ECO:0000256" key="3">
    <source>
        <dbReference type="ARBA" id="ARBA00023125"/>
    </source>
</evidence>
<keyword evidence="8" id="KW-1185">Reference proteome</keyword>
<feature type="domain" description="HTH lysR-type" evidence="6">
    <location>
        <begin position="2"/>
        <end position="59"/>
    </location>
</feature>
<dbReference type="InterPro" id="IPR036388">
    <property type="entry name" value="WH-like_DNA-bd_sf"/>
</dbReference>
<keyword evidence="5" id="KW-0804">Transcription</keyword>
<dbReference type="GO" id="GO:2000142">
    <property type="term" value="P:regulation of DNA-templated transcription initiation"/>
    <property type="evidence" value="ECO:0007669"/>
    <property type="project" value="TreeGrafter"/>
</dbReference>
<dbReference type="InterPro" id="IPR005119">
    <property type="entry name" value="LysR_subst-bd"/>
</dbReference>
<dbReference type="GO" id="GO:0003700">
    <property type="term" value="F:DNA-binding transcription factor activity"/>
    <property type="evidence" value="ECO:0007669"/>
    <property type="project" value="InterPro"/>
</dbReference>
<dbReference type="RefSeq" id="WP_091817134.1">
    <property type="nucleotide sequence ID" value="NZ_FOCW01000005.1"/>
</dbReference>
<evidence type="ECO:0000313" key="8">
    <source>
        <dbReference type="Proteomes" id="UP000199531"/>
    </source>
</evidence>
<dbReference type="OrthoDB" id="464481at2"/>
<name>A0A1H8IZT1_9BURK</name>
<dbReference type="PRINTS" id="PR00039">
    <property type="entry name" value="HTHLYSR"/>
</dbReference>
<dbReference type="Proteomes" id="UP000199531">
    <property type="component" value="Unassembled WGS sequence"/>
</dbReference>
<evidence type="ECO:0000313" key="7">
    <source>
        <dbReference type="EMBL" id="SEN73635.1"/>
    </source>
</evidence>
<keyword evidence="4" id="KW-0010">Activator</keyword>
<dbReference type="InterPro" id="IPR036390">
    <property type="entry name" value="WH_DNA-bd_sf"/>
</dbReference>
<dbReference type="Pfam" id="PF00126">
    <property type="entry name" value="HTH_1"/>
    <property type="match status" value="1"/>
</dbReference>
<dbReference type="NCBIfam" id="NF008284">
    <property type="entry name" value="PRK11062.1"/>
    <property type="match status" value="1"/>
</dbReference>
<dbReference type="GO" id="GO:0003677">
    <property type="term" value="F:DNA binding"/>
    <property type="evidence" value="ECO:0007669"/>
    <property type="project" value="UniProtKB-KW"/>
</dbReference>
<gene>
    <name evidence="7" type="ORF">SAMN02745977_01911</name>
</gene>
<dbReference type="EMBL" id="FOCW01000005">
    <property type="protein sequence ID" value="SEN73635.1"/>
    <property type="molecule type" value="Genomic_DNA"/>
</dbReference>
<dbReference type="PROSITE" id="PS50931">
    <property type="entry name" value="HTH_LYSR"/>
    <property type="match status" value="1"/>
</dbReference>
<protein>
    <submittedName>
        <fullName evidence="7">Transcriptional regulator, LysR family</fullName>
    </submittedName>
</protein>
<evidence type="ECO:0000256" key="5">
    <source>
        <dbReference type="ARBA" id="ARBA00023163"/>
    </source>
</evidence>
<dbReference type="Gene3D" id="3.40.190.290">
    <property type="match status" value="1"/>
</dbReference>
<dbReference type="FunFam" id="1.10.10.10:FF:000001">
    <property type="entry name" value="LysR family transcriptional regulator"/>
    <property type="match status" value="1"/>
</dbReference>
<evidence type="ECO:0000256" key="2">
    <source>
        <dbReference type="ARBA" id="ARBA00023015"/>
    </source>
</evidence>
<dbReference type="PANTHER" id="PTHR30293">
    <property type="entry name" value="TRANSCRIPTIONAL REGULATORY PROTEIN NAC-RELATED"/>
    <property type="match status" value="1"/>
</dbReference>
<reference evidence="7 8" key="1">
    <citation type="submission" date="2016-10" db="EMBL/GenBank/DDBJ databases">
        <authorList>
            <person name="de Groot N.N."/>
        </authorList>
    </citation>
    <scope>NUCLEOTIDE SEQUENCE [LARGE SCALE GENOMIC DNA]</scope>
    <source>
        <strain evidence="7 8">DSM 15123</strain>
    </source>
</reference>
<proteinExistence type="inferred from homology"/>
<dbReference type="STRING" id="1121117.SAMN02745977_01911"/>
<accession>A0A1H8IZT1</accession>
<sequence length="297" mass="32299">MLNYKHLHYFQQVAEAGGISRASERLHVSPQTISTQISELEDRLGVELFVKNGRSLELTETGRLTLQYARDIFTTGAELEAVLRDRSGRGKALEFRVGVADSVSKAVAFHLVEPALELPDPVRLVCQEGRMERLLSELGMHRLDLVLADAPVPSTVSVRAYSHRLGATEVAFYAAGSLRERFAGEFPACLNGAPVLLPGADAAISQRLRAWFERAGVRPVVVGEFDDSALAQEFGKKGVGFFVGPAFLAPSITAQHGMLAVGLAQGVRDEFYALSIERRITHRCVVAITEAARGMLG</sequence>
<dbReference type="SUPFAM" id="SSF46785">
    <property type="entry name" value="Winged helix' DNA-binding domain"/>
    <property type="match status" value="1"/>
</dbReference>
<dbReference type="PANTHER" id="PTHR30293:SF2">
    <property type="entry name" value="TRANSCRIPTIONAL ACTIVATOR PROTEIN NHAR"/>
    <property type="match status" value="1"/>
</dbReference>
<dbReference type="Gene3D" id="1.10.10.10">
    <property type="entry name" value="Winged helix-like DNA-binding domain superfamily/Winged helix DNA-binding domain"/>
    <property type="match status" value="1"/>
</dbReference>
<evidence type="ECO:0000259" key="6">
    <source>
        <dbReference type="PROSITE" id="PS50931"/>
    </source>
</evidence>
<dbReference type="SUPFAM" id="SSF53850">
    <property type="entry name" value="Periplasmic binding protein-like II"/>
    <property type="match status" value="1"/>
</dbReference>
<evidence type="ECO:0000256" key="4">
    <source>
        <dbReference type="ARBA" id="ARBA00023159"/>
    </source>
</evidence>
<keyword evidence="2" id="KW-0805">Transcription regulation</keyword>
<dbReference type="AlphaFoldDB" id="A0A1H8IZT1"/>
<comment type="similarity">
    <text evidence="1">Belongs to the LysR transcriptional regulatory family.</text>
</comment>
<keyword evidence="3" id="KW-0238">DNA-binding</keyword>
<evidence type="ECO:0000256" key="1">
    <source>
        <dbReference type="ARBA" id="ARBA00009437"/>
    </source>
</evidence>
<organism evidence="7 8">
    <name type="scientific">Brachymonas denitrificans DSM 15123</name>
    <dbReference type="NCBI Taxonomy" id="1121117"/>
    <lineage>
        <taxon>Bacteria</taxon>
        <taxon>Pseudomonadati</taxon>
        <taxon>Pseudomonadota</taxon>
        <taxon>Betaproteobacteria</taxon>
        <taxon>Burkholderiales</taxon>
        <taxon>Comamonadaceae</taxon>
        <taxon>Brachymonas</taxon>
    </lineage>
</organism>
<dbReference type="InterPro" id="IPR000847">
    <property type="entry name" value="LysR_HTH_N"/>
</dbReference>